<proteinExistence type="predicted"/>
<name>X1FNS4_9ZZZZ</name>
<reference evidence="1" key="1">
    <citation type="journal article" date="2014" name="Front. Microbiol.">
        <title>High frequency of phylogenetically diverse reductive dehalogenase-homologous genes in deep subseafloor sedimentary metagenomes.</title>
        <authorList>
            <person name="Kawai M."/>
            <person name="Futagami T."/>
            <person name="Toyoda A."/>
            <person name="Takaki Y."/>
            <person name="Nishi S."/>
            <person name="Hori S."/>
            <person name="Arai W."/>
            <person name="Tsubouchi T."/>
            <person name="Morono Y."/>
            <person name="Uchiyama I."/>
            <person name="Ito T."/>
            <person name="Fujiyama A."/>
            <person name="Inagaki F."/>
            <person name="Takami H."/>
        </authorList>
    </citation>
    <scope>NUCLEOTIDE SEQUENCE</scope>
    <source>
        <strain evidence="1">Expedition CK06-06</strain>
    </source>
</reference>
<gene>
    <name evidence="1" type="ORF">S03H2_09231</name>
</gene>
<comment type="caution">
    <text evidence="1">The sequence shown here is derived from an EMBL/GenBank/DDBJ whole genome shotgun (WGS) entry which is preliminary data.</text>
</comment>
<protein>
    <submittedName>
        <fullName evidence="1">Uncharacterized protein</fullName>
    </submittedName>
</protein>
<dbReference type="AlphaFoldDB" id="X1FNS4"/>
<sequence length="77" mass="8577">MTEWLMVPLSKSGGQQCLVGSNPTLSAKVELDEKERDKKDMGEVLEWPIRRAWRARVALATVGSNPTLSAIIYLGNY</sequence>
<accession>X1FNS4</accession>
<evidence type="ECO:0000313" key="1">
    <source>
        <dbReference type="EMBL" id="GAH22423.1"/>
    </source>
</evidence>
<dbReference type="EMBL" id="BARU01004647">
    <property type="protein sequence ID" value="GAH22423.1"/>
    <property type="molecule type" value="Genomic_DNA"/>
</dbReference>
<organism evidence="1">
    <name type="scientific">marine sediment metagenome</name>
    <dbReference type="NCBI Taxonomy" id="412755"/>
    <lineage>
        <taxon>unclassified sequences</taxon>
        <taxon>metagenomes</taxon>
        <taxon>ecological metagenomes</taxon>
    </lineage>
</organism>